<dbReference type="EMBL" id="CM004477">
    <property type="protein sequence ID" value="OCT73612.1"/>
    <property type="molecule type" value="Genomic_DNA"/>
</dbReference>
<evidence type="ECO:0000313" key="1">
    <source>
        <dbReference type="EMBL" id="OCT73612.1"/>
    </source>
</evidence>
<organism evidence="1 2">
    <name type="scientific">Xenopus laevis</name>
    <name type="common">African clawed frog</name>
    <dbReference type="NCBI Taxonomy" id="8355"/>
    <lineage>
        <taxon>Eukaryota</taxon>
        <taxon>Metazoa</taxon>
        <taxon>Chordata</taxon>
        <taxon>Craniata</taxon>
        <taxon>Vertebrata</taxon>
        <taxon>Euteleostomi</taxon>
        <taxon>Amphibia</taxon>
        <taxon>Batrachia</taxon>
        <taxon>Anura</taxon>
        <taxon>Pipoidea</taxon>
        <taxon>Pipidae</taxon>
        <taxon>Xenopodinae</taxon>
        <taxon>Xenopus</taxon>
        <taxon>Xenopus</taxon>
    </lineage>
</organism>
<dbReference type="Proteomes" id="UP000694892">
    <property type="component" value="Chromosome 6S"/>
</dbReference>
<reference evidence="2" key="1">
    <citation type="journal article" date="2016" name="Nature">
        <title>Genome evolution in the allotetraploid frog Xenopus laevis.</title>
        <authorList>
            <person name="Session A.M."/>
            <person name="Uno Y."/>
            <person name="Kwon T."/>
            <person name="Chapman J.A."/>
            <person name="Toyoda A."/>
            <person name="Takahashi S."/>
            <person name="Fukui A."/>
            <person name="Hikosaka A."/>
            <person name="Suzuki A."/>
            <person name="Kondo M."/>
            <person name="van Heeringen S.J."/>
            <person name="Quigley I."/>
            <person name="Heinz S."/>
            <person name="Ogino H."/>
            <person name="Ochi H."/>
            <person name="Hellsten U."/>
            <person name="Lyons J.B."/>
            <person name="Simakov O."/>
            <person name="Putnam N."/>
            <person name="Stites J."/>
            <person name="Kuroki Y."/>
            <person name="Tanaka T."/>
            <person name="Michiue T."/>
            <person name="Watanabe M."/>
            <person name="Bogdanovic O."/>
            <person name="Lister R."/>
            <person name="Georgiou G."/>
            <person name="Paranjpe S.S."/>
            <person name="van Kruijsbergen I."/>
            <person name="Shu S."/>
            <person name="Carlson J."/>
            <person name="Kinoshita T."/>
            <person name="Ohta Y."/>
            <person name="Mawaribuchi S."/>
            <person name="Jenkins J."/>
            <person name="Grimwood J."/>
            <person name="Schmutz J."/>
            <person name="Mitros T."/>
            <person name="Mozaffari S.V."/>
            <person name="Suzuki Y."/>
            <person name="Haramoto Y."/>
            <person name="Yamamoto T.S."/>
            <person name="Takagi C."/>
            <person name="Heald R."/>
            <person name="Miller K."/>
            <person name="Haudenschild C."/>
            <person name="Kitzman J."/>
            <person name="Nakayama T."/>
            <person name="Izutsu Y."/>
            <person name="Robert J."/>
            <person name="Fortriede J."/>
            <person name="Burns K."/>
            <person name="Lotay V."/>
            <person name="Karimi K."/>
            <person name="Yasuoka Y."/>
            <person name="Dichmann D.S."/>
            <person name="Flajnik M.F."/>
            <person name="Houston D.W."/>
            <person name="Shendure J."/>
            <person name="DuPasquier L."/>
            <person name="Vize P.D."/>
            <person name="Zorn A.M."/>
            <person name="Ito M."/>
            <person name="Marcotte E.M."/>
            <person name="Wallingford J.B."/>
            <person name="Ito Y."/>
            <person name="Asashima M."/>
            <person name="Ueno N."/>
            <person name="Matsuda Y."/>
            <person name="Veenstra G.J."/>
            <person name="Fujiyama A."/>
            <person name="Harland R.M."/>
            <person name="Taira M."/>
            <person name="Rokhsar D.S."/>
        </authorList>
    </citation>
    <scope>NUCLEOTIDE SEQUENCE [LARGE SCALE GENOMIC DNA]</scope>
    <source>
        <strain evidence="2">J</strain>
    </source>
</reference>
<evidence type="ECO:0000313" key="2">
    <source>
        <dbReference type="Proteomes" id="UP000694892"/>
    </source>
</evidence>
<accession>A0A974CHY6</accession>
<proteinExistence type="predicted"/>
<name>A0A974CHY6_XENLA</name>
<sequence length="145" mass="16728">MYQTIEAKKEKQVLNCYKTWLQDIGELDPDKWMEVLRHLTKSTIASRDKLIQVKFLHCSYLTPECLNRLTPTRGLNCTSRRGHPGSWIYIVWSCPKLVAYWIQIFAFISKLLVLTIPPDPALALLDLTRGLVNSAESRTLLQLLL</sequence>
<protein>
    <submittedName>
        <fullName evidence="1">Uncharacterized protein</fullName>
    </submittedName>
</protein>
<gene>
    <name evidence="1" type="ORF">XELAEV_18032574mg</name>
</gene>
<dbReference type="AlphaFoldDB" id="A0A974CHY6"/>